<evidence type="ECO:0000313" key="5">
    <source>
        <dbReference type="Proteomes" id="UP000824469"/>
    </source>
</evidence>
<evidence type="ECO:0000313" key="4">
    <source>
        <dbReference type="EMBL" id="KAH9330387.1"/>
    </source>
</evidence>
<dbReference type="SUPFAM" id="SSF57850">
    <property type="entry name" value="RING/U-box"/>
    <property type="match status" value="1"/>
</dbReference>
<accession>A0AA38GWH7</accession>
<evidence type="ECO:0000256" key="2">
    <source>
        <dbReference type="SAM" id="MobiDB-lite"/>
    </source>
</evidence>
<evidence type="ECO:0000259" key="3">
    <source>
        <dbReference type="Pfam" id="PF14634"/>
    </source>
</evidence>
<dbReference type="Proteomes" id="UP000824469">
    <property type="component" value="Unassembled WGS sequence"/>
</dbReference>
<keyword evidence="5" id="KW-1185">Reference proteome</keyword>
<evidence type="ECO:0000256" key="1">
    <source>
        <dbReference type="SAM" id="Coils"/>
    </source>
</evidence>
<dbReference type="PANTHER" id="PTHR47384">
    <property type="entry name" value="E3 UBIQUITIN-PROTEIN LIGASE CCNB1IP1 HOMOLOG"/>
    <property type="match status" value="1"/>
</dbReference>
<dbReference type="InterPro" id="IPR013083">
    <property type="entry name" value="Znf_RING/FYVE/PHD"/>
</dbReference>
<sequence length="314" mass="35137">MKCNACWREIEGRGIATTCGHILCTEDAGRILNTDSSCPVCDQILSRSLMKAVDLNPSDEWLNMAMAGVAPQNIMKSAYRGVAFWMGQKDVEMQATVSKIMQQYRGKCEEMQGKFTEKLEQVHTAYQKAVKKIHLMQQEVESLTKDKEELQEKYAEKSRQKRKLEEMYDALRNDYQQTKRSAIQPSNSFLQRDDLFSNTANLLEVETASQRQDALDGSNITPLTPGHSNDFWNPPRQRSNNSSVNVFDMGSGGPSAKSGAVAGGNRPMNTSTFGASKHSLFTPVGNNPSNTLRNLILSPMKRQTASRLRPQVFT</sequence>
<feature type="region of interest" description="Disordered" evidence="2">
    <location>
        <begin position="209"/>
        <end position="243"/>
    </location>
</feature>
<feature type="domain" description="RING-type" evidence="3">
    <location>
        <begin position="2"/>
        <end position="43"/>
    </location>
</feature>
<feature type="non-terminal residue" evidence="4">
    <location>
        <position position="314"/>
    </location>
</feature>
<keyword evidence="1" id="KW-0175">Coiled coil</keyword>
<protein>
    <recommendedName>
        <fullName evidence="3">RING-type domain-containing protein</fullName>
    </recommendedName>
</protein>
<gene>
    <name evidence="4" type="ORF">KI387_002495</name>
</gene>
<dbReference type="GO" id="GO:0051026">
    <property type="term" value="P:chiasma assembly"/>
    <property type="evidence" value="ECO:0007669"/>
    <property type="project" value="TreeGrafter"/>
</dbReference>
<dbReference type="Gene3D" id="1.20.5.340">
    <property type="match status" value="1"/>
</dbReference>
<dbReference type="InterPro" id="IPR001841">
    <property type="entry name" value="Znf_RING"/>
</dbReference>
<comment type="caution">
    <text evidence="4">The sequence shown here is derived from an EMBL/GenBank/DDBJ whole genome shotgun (WGS) entry which is preliminary data.</text>
</comment>
<dbReference type="Pfam" id="PF14634">
    <property type="entry name" value="zf-RING_5"/>
    <property type="match status" value="1"/>
</dbReference>
<dbReference type="EMBL" id="JAHRHJ020000001">
    <property type="protein sequence ID" value="KAH9330387.1"/>
    <property type="molecule type" value="Genomic_DNA"/>
</dbReference>
<name>A0AA38GWH7_TAXCH</name>
<organism evidence="4 5">
    <name type="scientific">Taxus chinensis</name>
    <name type="common">Chinese yew</name>
    <name type="synonym">Taxus wallichiana var. chinensis</name>
    <dbReference type="NCBI Taxonomy" id="29808"/>
    <lineage>
        <taxon>Eukaryota</taxon>
        <taxon>Viridiplantae</taxon>
        <taxon>Streptophyta</taxon>
        <taxon>Embryophyta</taxon>
        <taxon>Tracheophyta</taxon>
        <taxon>Spermatophyta</taxon>
        <taxon>Pinopsida</taxon>
        <taxon>Pinidae</taxon>
        <taxon>Conifers II</taxon>
        <taxon>Cupressales</taxon>
        <taxon>Taxaceae</taxon>
        <taxon>Taxus</taxon>
    </lineage>
</organism>
<dbReference type="OMA" id="DEWINMV"/>
<dbReference type="Gene3D" id="3.30.40.10">
    <property type="entry name" value="Zinc/RING finger domain, C3HC4 (zinc finger)"/>
    <property type="match status" value="1"/>
</dbReference>
<feature type="coiled-coil region" evidence="1">
    <location>
        <begin position="126"/>
        <end position="181"/>
    </location>
</feature>
<reference evidence="4 5" key="1">
    <citation type="journal article" date="2021" name="Nat. Plants">
        <title>The Taxus genome provides insights into paclitaxel biosynthesis.</title>
        <authorList>
            <person name="Xiong X."/>
            <person name="Gou J."/>
            <person name="Liao Q."/>
            <person name="Li Y."/>
            <person name="Zhou Q."/>
            <person name="Bi G."/>
            <person name="Li C."/>
            <person name="Du R."/>
            <person name="Wang X."/>
            <person name="Sun T."/>
            <person name="Guo L."/>
            <person name="Liang H."/>
            <person name="Lu P."/>
            <person name="Wu Y."/>
            <person name="Zhang Z."/>
            <person name="Ro D.K."/>
            <person name="Shang Y."/>
            <person name="Huang S."/>
            <person name="Yan J."/>
        </authorList>
    </citation>
    <scope>NUCLEOTIDE SEQUENCE [LARGE SCALE GENOMIC DNA]</scope>
    <source>
        <strain evidence="4">Ta-2019</strain>
    </source>
</reference>
<dbReference type="InterPro" id="IPR055328">
    <property type="entry name" value="HEI10-like"/>
</dbReference>
<dbReference type="AlphaFoldDB" id="A0AA38GWH7"/>
<dbReference type="PANTHER" id="PTHR47384:SF2">
    <property type="entry name" value="E3 UBIQUITIN-PROTEIN LIGASE CCNB1IP1 HOMOLOG"/>
    <property type="match status" value="1"/>
</dbReference>
<proteinExistence type="predicted"/>